<dbReference type="EMBL" id="PKIZ01000001">
    <property type="protein sequence ID" value="PKZ42752.1"/>
    <property type="molecule type" value="Genomic_DNA"/>
</dbReference>
<dbReference type="SUPFAM" id="SSF54285">
    <property type="entry name" value="MoaD/ThiS"/>
    <property type="match status" value="1"/>
</dbReference>
<proteinExistence type="predicted"/>
<dbReference type="Pfam" id="PF02597">
    <property type="entry name" value="ThiS"/>
    <property type="match status" value="1"/>
</dbReference>
<accession>A0A2I1PDP3</accession>
<dbReference type="PANTHER" id="PTHR34472">
    <property type="entry name" value="SULFUR CARRIER PROTEIN THIS"/>
    <property type="match status" value="1"/>
</dbReference>
<organism evidence="1 2">
    <name type="scientific">Kytococcus schroeteri</name>
    <dbReference type="NCBI Taxonomy" id="138300"/>
    <lineage>
        <taxon>Bacteria</taxon>
        <taxon>Bacillati</taxon>
        <taxon>Actinomycetota</taxon>
        <taxon>Actinomycetes</taxon>
        <taxon>Micrococcales</taxon>
        <taxon>Kytococcaceae</taxon>
        <taxon>Kytococcus</taxon>
    </lineage>
</organism>
<protein>
    <submittedName>
        <fullName evidence="1">Thiamine biosynthesis protein ThiS</fullName>
    </submittedName>
</protein>
<sequence>MSTPTTIRFNGTERTVPPGTTLEQLVTEVLGPGHAGVAAAVGQQVVPAGAWGLTVLAEGDQVELLTPVAGG</sequence>
<reference evidence="1 2" key="1">
    <citation type="submission" date="2017-12" db="EMBL/GenBank/DDBJ databases">
        <title>Phylogenetic diversity of female urinary microbiome.</title>
        <authorList>
            <person name="Thomas-White K."/>
            <person name="Wolfe A.J."/>
        </authorList>
    </citation>
    <scope>NUCLEOTIDE SEQUENCE [LARGE SCALE GENOMIC DNA]</scope>
    <source>
        <strain evidence="1 2">UMB1298</strain>
    </source>
</reference>
<dbReference type="NCBIfam" id="TIGR01683">
    <property type="entry name" value="thiS"/>
    <property type="match status" value="1"/>
</dbReference>
<dbReference type="Gene3D" id="3.10.20.30">
    <property type="match status" value="1"/>
</dbReference>
<dbReference type="OrthoDB" id="163636at2"/>
<dbReference type="CDD" id="cd00565">
    <property type="entry name" value="Ubl_ThiS"/>
    <property type="match status" value="1"/>
</dbReference>
<dbReference type="Proteomes" id="UP000234206">
    <property type="component" value="Unassembled WGS sequence"/>
</dbReference>
<dbReference type="InterPro" id="IPR016155">
    <property type="entry name" value="Mopterin_synth/thiamin_S_b"/>
</dbReference>
<evidence type="ECO:0000313" key="1">
    <source>
        <dbReference type="EMBL" id="PKZ42752.1"/>
    </source>
</evidence>
<dbReference type="InterPro" id="IPR010035">
    <property type="entry name" value="Thi_S"/>
</dbReference>
<dbReference type="InterPro" id="IPR012675">
    <property type="entry name" value="Beta-grasp_dom_sf"/>
</dbReference>
<keyword evidence="2" id="KW-1185">Reference proteome</keyword>
<gene>
    <name evidence="1" type="primary">thiS</name>
    <name evidence="1" type="ORF">CYJ76_00375</name>
</gene>
<dbReference type="PANTHER" id="PTHR34472:SF1">
    <property type="entry name" value="SULFUR CARRIER PROTEIN THIS"/>
    <property type="match status" value="1"/>
</dbReference>
<dbReference type="RefSeq" id="WP_070706105.1">
    <property type="nucleotide sequence ID" value="NZ_JBHLVH010000014.1"/>
</dbReference>
<evidence type="ECO:0000313" key="2">
    <source>
        <dbReference type="Proteomes" id="UP000234206"/>
    </source>
</evidence>
<dbReference type="InterPro" id="IPR003749">
    <property type="entry name" value="ThiS/MoaD-like"/>
</dbReference>
<dbReference type="AlphaFoldDB" id="A0A2I1PDP3"/>
<comment type="caution">
    <text evidence="1">The sequence shown here is derived from an EMBL/GenBank/DDBJ whole genome shotgun (WGS) entry which is preliminary data.</text>
</comment>
<name>A0A2I1PDP3_9MICO</name>